<name>A0A6P2C1F3_9ACTN</name>
<dbReference type="SMART" id="SM00900">
    <property type="entry name" value="FMN_bind"/>
    <property type="match status" value="1"/>
</dbReference>
<dbReference type="EMBL" id="RPFW01000002">
    <property type="protein sequence ID" value="TVZ05194.1"/>
    <property type="molecule type" value="Genomic_DNA"/>
</dbReference>
<protein>
    <submittedName>
        <fullName evidence="3">FMN-binding protein</fullName>
    </submittedName>
</protein>
<dbReference type="GO" id="GO:0016020">
    <property type="term" value="C:membrane"/>
    <property type="evidence" value="ECO:0007669"/>
    <property type="project" value="InterPro"/>
</dbReference>
<dbReference type="OrthoDB" id="8099475at2"/>
<dbReference type="GO" id="GO:0010181">
    <property type="term" value="F:FMN binding"/>
    <property type="evidence" value="ECO:0007669"/>
    <property type="project" value="InterPro"/>
</dbReference>
<feature type="domain" description="FMN-binding" evidence="2">
    <location>
        <begin position="98"/>
        <end position="176"/>
    </location>
</feature>
<dbReference type="Gene3D" id="3.90.1010.20">
    <property type="match status" value="1"/>
</dbReference>
<keyword evidence="4" id="KW-1185">Reference proteome</keyword>
<accession>A0A6P2C1F3</accession>
<feature type="region of interest" description="Disordered" evidence="1">
    <location>
        <begin position="39"/>
        <end position="89"/>
    </location>
</feature>
<gene>
    <name evidence="3" type="ORF">EAS64_11415</name>
</gene>
<organism evidence="3 4">
    <name type="scientific">Trebonia kvetii</name>
    <dbReference type="NCBI Taxonomy" id="2480626"/>
    <lineage>
        <taxon>Bacteria</taxon>
        <taxon>Bacillati</taxon>
        <taxon>Actinomycetota</taxon>
        <taxon>Actinomycetes</taxon>
        <taxon>Streptosporangiales</taxon>
        <taxon>Treboniaceae</taxon>
        <taxon>Trebonia</taxon>
    </lineage>
</organism>
<evidence type="ECO:0000259" key="2">
    <source>
        <dbReference type="SMART" id="SM00900"/>
    </source>
</evidence>
<dbReference type="InterPro" id="IPR007329">
    <property type="entry name" value="FMN-bd"/>
</dbReference>
<evidence type="ECO:0000256" key="1">
    <source>
        <dbReference type="SAM" id="MobiDB-lite"/>
    </source>
</evidence>
<evidence type="ECO:0000313" key="3">
    <source>
        <dbReference type="EMBL" id="TVZ05194.1"/>
    </source>
</evidence>
<reference evidence="3 4" key="1">
    <citation type="submission" date="2018-11" db="EMBL/GenBank/DDBJ databases">
        <title>Trebonia kvetii gen.nov., sp.nov., a novel acidophilic actinobacterium, and proposal of the new actinobacterial family Treboniaceae fam. nov.</title>
        <authorList>
            <person name="Rapoport D."/>
            <person name="Sagova-Mareckova M."/>
            <person name="Sedlacek I."/>
            <person name="Provaznik J."/>
            <person name="Kralova S."/>
            <person name="Pavlinic D."/>
            <person name="Benes V."/>
            <person name="Kopecky J."/>
        </authorList>
    </citation>
    <scope>NUCLEOTIDE SEQUENCE [LARGE SCALE GENOMIC DNA]</scope>
    <source>
        <strain evidence="3 4">15Tr583</strain>
    </source>
</reference>
<dbReference type="AlphaFoldDB" id="A0A6P2C1F3"/>
<evidence type="ECO:0000313" key="4">
    <source>
        <dbReference type="Proteomes" id="UP000460272"/>
    </source>
</evidence>
<dbReference type="RefSeq" id="WP_145852897.1">
    <property type="nucleotide sequence ID" value="NZ_RPFW01000002.1"/>
</dbReference>
<proteinExistence type="predicted"/>
<dbReference type="Pfam" id="PF04205">
    <property type="entry name" value="FMN_bind"/>
    <property type="match status" value="1"/>
</dbReference>
<dbReference type="Proteomes" id="UP000460272">
    <property type="component" value="Unassembled WGS sequence"/>
</dbReference>
<feature type="compositionally biased region" description="Low complexity" evidence="1">
    <location>
        <begin position="48"/>
        <end position="89"/>
    </location>
</feature>
<comment type="caution">
    <text evidence="3">The sequence shown here is derived from an EMBL/GenBank/DDBJ whole genome shotgun (WGS) entry which is preliminary data.</text>
</comment>
<sequence length="178" mass="17471">MRRVILAIVSTAIGLVFLLSFKTHTQSALGTPAAALGTPTPGSGGTASAGATPSATASSAAPSSAKKGGSTPAASGSGSATPGAASPSKTLTGEAIDTIYGPVQVKITVKGGKITAVTATEYPQDTPRDYQINSYAIPALNSETLQASSADIDSISGATYTSQGYIGSLQNALDHAGL</sequence>